<accession>A0ACB6ZK39</accession>
<dbReference type="EMBL" id="MU117991">
    <property type="protein sequence ID" value="KAF9649927.1"/>
    <property type="molecule type" value="Genomic_DNA"/>
</dbReference>
<comment type="caution">
    <text evidence="1">The sequence shown here is derived from an EMBL/GenBank/DDBJ whole genome shotgun (WGS) entry which is preliminary data.</text>
</comment>
<protein>
    <submittedName>
        <fullName evidence="1">UAA transporter</fullName>
    </submittedName>
</protein>
<evidence type="ECO:0000313" key="2">
    <source>
        <dbReference type="Proteomes" id="UP000886501"/>
    </source>
</evidence>
<organism evidence="1 2">
    <name type="scientific">Thelephora ganbajun</name>
    <name type="common">Ganba fungus</name>
    <dbReference type="NCBI Taxonomy" id="370292"/>
    <lineage>
        <taxon>Eukaryota</taxon>
        <taxon>Fungi</taxon>
        <taxon>Dikarya</taxon>
        <taxon>Basidiomycota</taxon>
        <taxon>Agaricomycotina</taxon>
        <taxon>Agaricomycetes</taxon>
        <taxon>Thelephorales</taxon>
        <taxon>Thelephoraceae</taxon>
        <taxon>Thelephora</taxon>
    </lineage>
</organism>
<dbReference type="Proteomes" id="UP000886501">
    <property type="component" value="Unassembled WGS sequence"/>
</dbReference>
<gene>
    <name evidence="1" type="ORF">BDM02DRAFT_3128041</name>
</gene>
<evidence type="ECO:0000313" key="1">
    <source>
        <dbReference type="EMBL" id="KAF9649927.1"/>
    </source>
</evidence>
<name>A0ACB6ZK39_THEGA</name>
<reference evidence="1" key="1">
    <citation type="submission" date="2019-10" db="EMBL/GenBank/DDBJ databases">
        <authorList>
            <consortium name="DOE Joint Genome Institute"/>
            <person name="Kuo A."/>
            <person name="Miyauchi S."/>
            <person name="Kiss E."/>
            <person name="Drula E."/>
            <person name="Kohler A."/>
            <person name="Sanchez-Garcia M."/>
            <person name="Andreopoulos B."/>
            <person name="Barry K.W."/>
            <person name="Bonito G."/>
            <person name="Buee M."/>
            <person name="Carver A."/>
            <person name="Chen C."/>
            <person name="Cichocki N."/>
            <person name="Clum A."/>
            <person name="Culley D."/>
            <person name="Crous P.W."/>
            <person name="Fauchery L."/>
            <person name="Girlanda M."/>
            <person name="Hayes R."/>
            <person name="Keri Z."/>
            <person name="Labutti K."/>
            <person name="Lipzen A."/>
            <person name="Lombard V."/>
            <person name="Magnuson J."/>
            <person name="Maillard F."/>
            <person name="Morin E."/>
            <person name="Murat C."/>
            <person name="Nolan M."/>
            <person name="Ohm R."/>
            <person name="Pangilinan J."/>
            <person name="Pereira M."/>
            <person name="Perotto S."/>
            <person name="Peter M."/>
            <person name="Riley R."/>
            <person name="Sitrit Y."/>
            <person name="Stielow B."/>
            <person name="Szollosi G."/>
            <person name="Zifcakova L."/>
            <person name="Stursova M."/>
            <person name="Spatafora J.W."/>
            <person name="Tedersoo L."/>
            <person name="Vaario L.-M."/>
            <person name="Yamada A."/>
            <person name="Yan M."/>
            <person name="Wang P."/>
            <person name="Xu J."/>
            <person name="Bruns T."/>
            <person name="Baldrian P."/>
            <person name="Vilgalys R."/>
            <person name="Henrissat B."/>
            <person name="Grigoriev I.V."/>
            <person name="Hibbett D."/>
            <person name="Nagy L.G."/>
            <person name="Martin F.M."/>
        </authorList>
    </citation>
    <scope>NUCLEOTIDE SEQUENCE</scope>
    <source>
        <strain evidence="1">P2</strain>
    </source>
</reference>
<reference evidence="1" key="2">
    <citation type="journal article" date="2020" name="Nat. Commun.">
        <title>Large-scale genome sequencing of mycorrhizal fungi provides insights into the early evolution of symbiotic traits.</title>
        <authorList>
            <person name="Miyauchi S."/>
            <person name="Kiss E."/>
            <person name="Kuo A."/>
            <person name="Drula E."/>
            <person name="Kohler A."/>
            <person name="Sanchez-Garcia M."/>
            <person name="Morin E."/>
            <person name="Andreopoulos B."/>
            <person name="Barry K.W."/>
            <person name="Bonito G."/>
            <person name="Buee M."/>
            <person name="Carver A."/>
            <person name="Chen C."/>
            <person name="Cichocki N."/>
            <person name="Clum A."/>
            <person name="Culley D."/>
            <person name="Crous P.W."/>
            <person name="Fauchery L."/>
            <person name="Girlanda M."/>
            <person name="Hayes R.D."/>
            <person name="Keri Z."/>
            <person name="LaButti K."/>
            <person name="Lipzen A."/>
            <person name="Lombard V."/>
            <person name="Magnuson J."/>
            <person name="Maillard F."/>
            <person name="Murat C."/>
            <person name="Nolan M."/>
            <person name="Ohm R.A."/>
            <person name="Pangilinan J."/>
            <person name="Pereira M.F."/>
            <person name="Perotto S."/>
            <person name="Peter M."/>
            <person name="Pfister S."/>
            <person name="Riley R."/>
            <person name="Sitrit Y."/>
            <person name="Stielow J.B."/>
            <person name="Szollosi G."/>
            <person name="Zifcakova L."/>
            <person name="Stursova M."/>
            <person name="Spatafora J.W."/>
            <person name="Tedersoo L."/>
            <person name="Vaario L.M."/>
            <person name="Yamada A."/>
            <person name="Yan M."/>
            <person name="Wang P."/>
            <person name="Xu J."/>
            <person name="Bruns T."/>
            <person name="Baldrian P."/>
            <person name="Vilgalys R."/>
            <person name="Dunand C."/>
            <person name="Henrissat B."/>
            <person name="Grigoriev I.V."/>
            <person name="Hibbett D."/>
            <person name="Nagy L.G."/>
            <person name="Martin F.M."/>
        </authorList>
    </citation>
    <scope>NUCLEOTIDE SEQUENCE</scope>
    <source>
        <strain evidence="1">P2</strain>
    </source>
</reference>
<sequence length="423" mass="46928">MALLRLGICVAGVYSMFLLWAIAQERLSVPFKSNDGSPPAKFRSALIISDLQSLFSCISALIYLLVRKGPEHSFRKVIGLVPPPHLHDKLHQQHRSLQNGSHTNGTADVHREKQKQKRKHEHKTKAQKLVEHGIPLAAAKGYAKALLWQYFQCAVIITTAAPFGFAALAYISYPAMVLAKSCKLVPVMLMNVVLYRRKFAPYKYLVVALVTTGITSFMLFEKEKKGHKSSGGPTKAVVSGWAQLIGMGYLLANLLLDGVVNSTQDQIFQTFKPTGQQMMLHINLFSTMISTVLSILPLPHIPVIHPTDAGELELVYAIEFLKTHPDALKALVQFAVTGALGQLFIYETLQHFGSLTLVTVTLTRKLFTMLLSVVVYKHKLTAGQWIGAGIVFAGISVEAWVKRKEIHAKRVAQEKEKAEIKEL</sequence>
<keyword evidence="2" id="KW-1185">Reference proteome</keyword>
<proteinExistence type="predicted"/>